<dbReference type="CDD" id="cd00054">
    <property type="entry name" value="EGF_CA"/>
    <property type="match status" value="1"/>
</dbReference>
<feature type="binding site" evidence="20">
    <location>
        <position position="72"/>
    </location>
    <ligand>
        <name>Ca(2+)</name>
        <dbReference type="ChEBI" id="CHEBI:29108"/>
        <label>1</label>
    </ligand>
</feature>
<dbReference type="SMART" id="SM00042">
    <property type="entry name" value="CUB"/>
    <property type="match status" value="2"/>
</dbReference>
<dbReference type="PIRSF" id="PIRSF001155">
    <property type="entry name" value="C1r_C1s_MASP"/>
    <property type="match status" value="1"/>
</dbReference>
<evidence type="ECO:0000256" key="12">
    <source>
        <dbReference type="ARBA" id="ARBA00022825"/>
    </source>
</evidence>
<feature type="binding site" evidence="20">
    <location>
        <position position="242"/>
    </location>
    <ligand>
        <name>Ca(2+)</name>
        <dbReference type="ChEBI" id="CHEBI:29108"/>
        <label>3</label>
    </ligand>
</feature>
<dbReference type="CDD" id="cd00033">
    <property type="entry name" value="CCP"/>
    <property type="match status" value="2"/>
</dbReference>
<dbReference type="PRINTS" id="PR00722">
    <property type="entry name" value="CHYMOTRYPSIN"/>
</dbReference>
<evidence type="ECO:0000256" key="18">
    <source>
        <dbReference type="PIRSR" id="PIRSR001155-2"/>
    </source>
</evidence>
<feature type="disulfide bond" evidence="18">
    <location>
        <begin position="624"/>
        <end position="654"/>
    </location>
</feature>
<dbReference type="Gene3D" id="2.10.25.10">
    <property type="entry name" value="Laminin"/>
    <property type="match status" value="1"/>
</dbReference>
<comment type="caution">
    <text evidence="27">The sequence shown here is derived from an EMBL/GenBank/DDBJ whole genome shotgun (WGS) entry which is preliminary data.</text>
</comment>
<dbReference type="PROSITE" id="PS50923">
    <property type="entry name" value="SUSHI"/>
    <property type="match status" value="2"/>
</dbReference>
<dbReference type="GO" id="GO:0006956">
    <property type="term" value="P:complement activation"/>
    <property type="evidence" value="ECO:0007669"/>
    <property type="project" value="InterPro"/>
</dbReference>
<feature type="disulfide bond" evidence="18">
    <location>
        <begin position="239"/>
        <end position="257"/>
    </location>
</feature>
<evidence type="ECO:0000256" key="7">
    <source>
        <dbReference type="ARBA" id="ARBA00022723"/>
    </source>
</evidence>
<feature type="binding site" evidence="20">
    <location>
        <position position="281"/>
    </location>
    <ligand>
        <name>Ca(2+)</name>
        <dbReference type="ChEBI" id="CHEBI:29108"/>
        <label>3</label>
    </ligand>
</feature>
<evidence type="ECO:0000256" key="21">
    <source>
        <dbReference type="PROSITE-ProRule" id="PRU00059"/>
    </source>
</evidence>
<feature type="domain" description="Sushi" evidence="26">
    <location>
        <begin position="296"/>
        <end position="361"/>
    </location>
</feature>
<keyword evidence="2" id="KW-0964">Secreted</keyword>
<dbReference type="InterPro" id="IPR049883">
    <property type="entry name" value="NOTCH1_EGF-like"/>
</dbReference>
<proteinExistence type="predicted"/>
<feature type="disulfide bond" evidence="18 21">
    <location>
        <begin position="182"/>
        <end position="209"/>
    </location>
</feature>
<dbReference type="PROSITE" id="PS01186">
    <property type="entry name" value="EGF_2"/>
    <property type="match status" value="1"/>
</dbReference>
<feature type="disulfide bond" description="Interchain (between heavy and light chains)" evidence="18">
    <location>
        <begin position="429"/>
        <end position="549"/>
    </location>
</feature>
<dbReference type="SMART" id="SM00020">
    <property type="entry name" value="Tryp_SPc"/>
    <property type="match status" value="1"/>
</dbReference>
<dbReference type="GO" id="GO:0045087">
    <property type="term" value="P:innate immune response"/>
    <property type="evidence" value="ECO:0007669"/>
    <property type="project" value="UniProtKB-KW"/>
</dbReference>
<feature type="binding site" evidence="20">
    <location>
        <position position="135"/>
    </location>
    <ligand>
        <name>Ca(2+)</name>
        <dbReference type="ChEBI" id="CHEBI:29108"/>
        <label>2</label>
    </ligand>
</feature>
<feature type="disulfide bond" evidence="18">
    <location>
        <begin position="69"/>
        <end position="87"/>
    </location>
</feature>
<evidence type="ECO:0000256" key="9">
    <source>
        <dbReference type="ARBA" id="ARBA00022737"/>
    </source>
</evidence>
<dbReference type="PANTHER" id="PTHR24255:SF10">
    <property type="entry name" value="MANNAN-BINDING LECTIN SERINE PROTEASE 2"/>
    <property type="match status" value="1"/>
</dbReference>
<evidence type="ECO:0000256" key="22">
    <source>
        <dbReference type="PROSITE-ProRule" id="PRU00302"/>
    </source>
</evidence>
<evidence type="ECO:0000256" key="16">
    <source>
        <dbReference type="ARBA" id="ARBA00023278"/>
    </source>
</evidence>
<feature type="disulfide bond" evidence="18">
    <location>
        <begin position="326"/>
        <end position="359"/>
    </location>
</feature>
<dbReference type="SMART" id="SM00032">
    <property type="entry name" value="CCP"/>
    <property type="match status" value="2"/>
</dbReference>
<comment type="subcellular location">
    <subcellularLocation>
        <location evidence="1">Secreted</location>
    </subcellularLocation>
</comment>
<feature type="modified residue" description="(3R)-3-hydroxyasparagine" evidence="19">
    <location>
        <position position="156"/>
    </location>
</feature>
<keyword evidence="15 18" id="KW-1015">Disulfide bond</keyword>
<dbReference type="AlphaFoldDB" id="A0AAV6H941"/>
<keyword evidence="12" id="KW-0720">Serine protease</keyword>
<feature type="domain" description="CUB" evidence="24">
    <location>
        <begin position="14"/>
        <end position="134"/>
    </location>
</feature>
<dbReference type="PROSITE" id="PS00135">
    <property type="entry name" value="TRYPSIN_SER"/>
    <property type="match status" value="1"/>
</dbReference>
<dbReference type="FunFam" id="2.60.120.290:FF:000012">
    <property type="entry name" value="mannan-binding lectin serine protease 1 isoform X1"/>
    <property type="match status" value="1"/>
</dbReference>
<organism evidence="27 28">
    <name type="scientific">Alosa alosa</name>
    <name type="common">allis shad</name>
    <dbReference type="NCBI Taxonomy" id="278164"/>
    <lineage>
        <taxon>Eukaryota</taxon>
        <taxon>Metazoa</taxon>
        <taxon>Chordata</taxon>
        <taxon>Craniata</taxon>
        <taxon>Vertebrata</taxon>
        <taxon>Euteleostomi</taxon>
        <taxon>Actinopterygii</taxon>
        <taxon>Neopterygii</taxon>
        <taxon>Teleostei</taxon>
        <taxon>Clupei</taxon>
        <taxon>Clupeiformes</taxon>
        <taxon>Clupeoidei</taxon>
        <taxon>Clupeidae</taxon>
        <taxon>Alosa</taxon>
    </lineage>
</organism>
<evidence type="ECO:0000256" key="23">
    <source>
        <dbReference type="SAM" id="SignalP"/>
    </source>
</evidence>
<keyword evidence="3" id="KW-0245">EGF-like domain</keyword>
<dbReference type="SUPFAM" id="SSF50494">
    <property type="entry name" value="Trypsin-like serine proteases"/>
    <property type="match status" value="1"/>
</dbReference>
<evidence type="ECO:0000256" key="2">
    <source>
        <dbReference type="ARBA" id="ARBA00022525"/>
    </source>
</evidence>
<feature type="domain" description="Sushi" evidence="26">
    <location>
        <begin position="362"/>
        <end position="427"/>
    </location>
</feature>
<reference evidence="27" key="1">
    <citation type="submission" date="2020-10" db="EMBL/GenBank/DDBJ databases">
        <title>Chromosome-scale genome assembly of the Allis shad, Alosa alosa.</title>
        <authorList>
            <person name="Margot Z."/>
            <person name="Christophe K."/>
            <person name="Cabau C."/>
            <person name="Louis A."/>
            <person name="Berthelot C."/>
            <person name="Parey E."/>
            <person name="Roest Crollius H."/>
            <person name="Montfort J."/>
            <person name="Robinson-Rechavi M."/>
            <person name="Bucao C."/>
            <person name="Bouchez O."/>
            <person name="Gislard M."/>
            <person name="Lluch J."/>
            <person name="Milhes M."/>
            <person name="Lampietro C."/>
            <person name="Lopez Roques C."/>
            <person name="Donnadieu C."/>
            <person name="Braasch I."/>
            <person name="Desvignes T."/>
            <person name="Postlethwait J."/>
            <person name="Bobe J."/>
            <person name="Guiguen Y."/>
        </authorList>
    </citation>
    <scope>NUCLEOTIDE SEQUENCE</scope>
    <source>
        <strain evidence="27">M-15738</strain>
        <tissue evidence="27">Blood</tissue>
    </source>
</reference>
<feature type="chain" id="PRO_5043607992" evidence="23">
    <location>
        <begin position="18"/>
        <end position="681"/>
    </location>
</feature>
<dbReference type="InterPro" id="IPR000859">
    <property type="entry name" value="CUB_dom"/>
</dbReference>
<protein>
    <submittedName>
        <fullName evidence="27">Uncharacterized protein</fullName>
    </submittedName>
</protein>
<comment type="caution">
    <text evidence="22">Lacks conserved residue(s) required for the propagation of feature annotation.</text>
</comment>
<dbReference type="CDD" id="cd00041">
    <property type="entry name" value="CUB"/>
    <property type="match status" value="2"/>
</dbReference>
<feature type="active site" description="Charge relay system" evidence="17">
    <location>
        <position position="480"/>
    </location>
</feature>
<feature type="binding site" evidence="20">
    <location>
        <position position="64"/>
    </location>
    <ligand>
        <name>Ca(2+)</name>
        <dbReference type="ChEBI" id="CHEBI:29108"/>
        <label>1</label>
    </ligand>
</feature>
<dbReference type="FunFam" id="2.10.70.10:FF:000016">
    <property type="entry name" value="Mannan-binding lectin serine protease 1"/>
    <property type="match status" value="1"/>
</dbReference>
<evidence type="ECO:0000259" key="24">
    <source>
        <dbReference type="PROSITE" id="PS01180"/>
    </source>
</evidence>
<sequence>MYSVVLTVLSLLPLGRSVDLTGLYGTFTSPNFPDNYPNNHLTVWNMSAPEGHRIKLYFSAFSLEPSYLCEYDYVQVFSEGSEPVRFCGEEEKDYDDAPKNTALYSAKNTMSVVFRSDFSNEAEYTGFQAIYTTEDIDECLNTAEDGEPVCDHYCHNYVGGYFCSCRMGYQLHPNKRACNVQCAGQLLSQRSGEFTSPDFPSFYPKLSQCDYTIHLPEGFVLILDFQDPFDVETHPEVPCPYDTLKITAGSREYGPFCGTTSPDRIETHSHEVRVIFKTDDSGRNRGWKIKYTSKAMPCPNPVIPARARIEPQQSQYIFTDTFTLQCETGYEIKLGTEYLESYHAECRKDGTWNAEMPICTPVDCGNPNEILNGVGAYTQTTYKSVAKYICDAPFYITKTGMNEIFTCDHNGIWRDSSGGNQPPKCIPICGKPTHVALGKIIGGRTVEKKEIPWQVLVILGGRMVGGAALISDEWILTAAHVLHGYGGVSNLIVKMGMVKRNDREAVQGLPAEVFIHPDYHHDGVNFNNDIALIKLEKRVAINDMVMPICLPGRDERYTLKTDDMGRVSGWGVSHRNSLNLQYTDLPVVDHGTCKAIYDGIKEKKLTVTENMICAGLAEGGRDACQGDSGGSLVFQDSNTKSWFVGGIVSWGYYCAEPGYYGVYTKVNNYLSWIEDTMAKNI</sequence>
<feature type="disulfide bond" evidence="18">
    <location>
        <begin position="165"/>
        <end position="178"/>
    </location>
</feature>
<dbReference type="InterPro" id="IPR024175">
    <property type="entry name" value="Pept_S1A_C1r/C1S/mannan-bd"/>
</dbReference>
<feature type="disulfide bond" evidence="18">
    <location>
        <begin position="150"/>
        <end position="163"/>
    </location>
</feature>
<feature type="domain" description="Peptidase S1" evidence="25">
    <location>
        <begin position="440"/>
        <end position="678"/>
    </location>
</feature>
<keyword evidence="9" id="KW-0677">Repeat</keyword>
<dbReference type="InterPro" id="IPR033116">
    <property type="entry name" value="TRYPSIN_SER"/>
</dbReference>
<evidence type="ECO:0000313" key="28">
    <source>
        <dbReference type="Proteomes" id="UP000823561"/>
    </source>
</evidence>
<dbReference type="InterPro" id="IPR043504">
    <property type="entry name" value="Peptidase_S1_PA_chymotrypsin"/>
</dbReference>
<evidence type="ECO:0000259" key="26">
    <source>
        <dbReference type="PROSITE" id="PS50923"/>
    </source>
</evidence>
<comment type="PTM">
    <text evidence="19">The iron and 2-oxoglutarate dependent 3-hydroxylation of aspartate and asparagine is (R) stereospecific within EGF domains.</text>
</comment>
<evidence type="ECO:0000256" key="10">
    <source>
        <dbReference type="ARBA" id="ARBA00022801"/>
    </source>
</evidence>
<dbReference type="SUPFAM" id="SSF57535">
    <property type="entry name" value="Complement control module/SCR domain"/>
    <property type="match status" value="2"/>
</dbReference>
<gene>
    <name evidence="27" type="ORF">AALO_G00050100</name>
</gene>
<keyword evidence="4" id="KW-0399">Innate immunity</keyword>
<dbReference type="InterPro" id="IPR000436">
    <property type="entry name" value="Sushi_SCR_CCP_dom"/>
</dbReference>
<dbReference type="FunFam" id="2.10.25.10:FF:000059">
    <property type="entry name" value="Mannan-binding lectin serine protease 1"/>
    <property type="match status" value="1"/>
</dbReference>
<dbReference type="Pfam" id="PF00089">
    <property type="entry name" value="Trypsin"/>
    <property type="match status" value="1"/>
</dbReference>
<evidence type="ECO:0000256" key="15">
    <source>
        <dbReference type="ARBA" id="ARBA00023157"/>
    </source>
</evidence>
<dbReference type="SMART" id="SM00179">
    <property type="entry name" value="EGF_CA"/>
    <property type="match status" value="1"/>
</dbReference>
<dbReference type="SUPFAM" id="SSF49854">
    <property type="entry name" value="Spermadhesin, CUB domain"/>
    <property type="match status" value="2"/>
</dbReference>
<feature type="domain" description="CUB" evidence="24">
    <location>
        <begin position="182"/>
        <end position="294"/>
    </location>
</feature>
<evidence type="ECO:0000259" key="25">
    <source>
        <dbReference type="PROSITE" id="PS50240"/>
    </source>
</evidence>
<feature type="binding site" evidence="20">
    <location>
        <position position="156"/>
    </location>
    <ligand>
        <name>Ca(2+)</name>
        <dbReference type="ChEBI" id="CHEBI:29108"/>
        <label>2</label>
    </ligand>
</feature>
<dbReference type="InterPro" id="IPR035914">
    <property type="entry name" value="Sperma_CUB_dom_sf"/>
</dbReference>
<evidence type="ECO:0000256" key="8">
    <source>
        <dbReference type="ARBA" id="ARBA00022729"/>
    </source>
</evidence>
<feature type="disulfide bond" evidence="18">
    <location>
        <begin position="593"/>
        <end position="613"/>
    </location>
</feature>
<evidence type="ECO:0000256" key="5">
    <source>
        <dbReference type="ARBA" id="ARBA00022659"/>
    </source>
</evidence>
<dbReference type="Gene3D" id="2.60.120.290">
    <property type="entry name" value="Spermadhesin, CUB domain"/>
    <property type="match status" value="2"/>
</dbReference>
<feature type="disulfide bond" evidence="18 22">
    <location>
        <begin position="364"/>
        <end position="407"/>
    </location>
</feature>
<accession>A0AAV6H941</accession>
<dbReference type="FunFam" id="2.60.120.290:FF:000006">
    <property type="entry name" value="Mannan-binding lectin serine protease 1"/>
    <property type="match status" value="1"/>
</dbReference>
<evidence type="ECO:0000256" key="17">
    <source>
        <dbReference type="PIRSR" id="PIRSR001155-1"/>
    </source>
</evidence>
<dbReference type="PROSITE" id="PS50240">
    <property type="entry name" value="TRYPSIN_DOM"/>
    <property type="match status" value="1"/>
</dbReference>
<feature type="binding site" evidence="20">
    <location>
        <position position="160"/>
    </location>
    <ligand>
        <name>Ca(2+)</name>
        <dbReference type="ChEBI" id="CHEBI:29108"/>
        <label>2</label>
    </ligand>
</feature>
<dbReference type="Gene3D" id="2.40.10.10">
    <property type="entry name" value="Trypsin-like serine proteases"/>
    <property type="match status" value="2"/>
</dbReference>
<keyword evidence="6" id="KW-0645">Protease</keyword>
<dbReference type="GO" id="GO:0005615">
    <property type="term" value="C:extracellular space"/>
    <property type="evidence" value="ECO:0007669"/>
    <property type="project" value="TreeGrafter"/>
</dbReference>
<feature type="binding site" evidence="20">
    <location>
        <position position="232"/>
    </location>
    <ligand>
        <name>Ca(2+)</name>
        <dbReference type="ChEBI" id="CHEBI:29108"/>
        <label>3</label>
    </ligand>
</feature>
<dbReference type="Pfam" id="PF00431">
    <property type="entry name" value="CUB"/>
    <property type="match status" value="2"/>
</dbReference>
<feature type="binding site" evidence="20">
    <location>
        <position position="157"/>
    </location>
    <ligand>
        <name>Ca(2+)</name>
        <dbReference type="ChEBI" id="CHEBI:29108"/>
        <label>2</label>
    </ligand>
</feature>
<dbReference type="Proteomes" id="UP000823561">
    <property type="component" value="Chromosome 4"/>
</dbReference>
<keyword evidence="5 22" id="KW-0768">Sushi</keyword>
<dbReference type="PANTHER" id="PTHR24255">
    <property type="entry name" value="COMPLEMENT COMPONENT 1, S SUBCOMPONENT-RELATED"/>
    <property type="match status" value="1"/>
</dbReference>
<dbReference type="SUPFAM" id="SSF57196">
    <property type="entry name" value="EGF/Laminin"/>
    <property type="match status" value="1"/>
</dbReference>
<dbReference type="InterPro" id="IPR035976">
    <property type="entry name" value="Sushi/SCR/CCP_sf"/>
</dbReference>
<feature type="binding site" evidence="20">
    <location>
        <position position="138"/>
    </location>
    <ligand>
        <name>Ca(2+)</name>
        <dbReference type="ChEBI" id="CHEBI:29108"/>
        <label>2</label>
    </ligand>
</feature>
<dbReference type="InterPro" id="IPR000742">
    <property type="entry name" value="EGF"/>
</dbReference>
<dbReference type="GO" id="GO:0006508">
    <property type="term" value="P:proteolysis"/>
    <property type="evidence" value="ECO:0007669"/>
    <property type="project" value="UniProtKB-KW"/>
</dbReference>
<dbReference type="InterPro" id="IPR001314">
    <property type="entry name" value="Peptidase_S1A"/>
</dbReference>
<dbReference type="CDD" id="cd00190">
    <property type="entry name" value="Tryp_SPc"/>
    <property type="match status" value="1"/>
</dbReference>
<keyword evidence="13 20" id="KW-0106">Calcium</keyword>
<feature type="active site" description="Charge relay system" evidence="17">
    <location>
        <position position="628"/>
    </location>
</feature>
<dbReference type="InterPro" id="IPR001254">
    <property type="entry name" value="Trypsin_dom"/>
</dbReference>
<evidence type="ECO:0000256" key="14">
    <source>
        <dbReference type="ARBA" id="ARBA00022859"/>
    </source>
</evidence>
<evidence type="ECO:0000256" key="20">
    <source>
        <dbReference type="PIRSR" id="PIRSR001155-4"/>
    </source>
</evidence>
<evidence type="ECO:0000256" key="13">
    <source>
        <dbReference type="ARBA" id="ARBA00022837"/>
    </source>
</evidence>
<feature type="binding site" evidence="20">
    <location>
        <position position="279"/>
    </location>
    <ligand>
        <name>Ca(2+)</name>
        <dbReference type="ChEBI" id="CHEBI:29108"/>
        <label>3</label>
    </ligand>
</feature>
<dbReference type="FunFam" id="2.40.10.10:FF:000120">
    <property type="entry name" value="Putative serine protease"/>
    <property type="match status" value="1"/>
</dbReference>
<dbReference type="InterPro" id="IPR009003">
    <property type="entry name" value="Peptidase_S1_PA"/>
</dbReference>
<keyword evidence="28" id="KW-1185">Reference proteome</keyword>
<evidence type="ECO:0000313" key="27">
    <source>
        <dbReference type="EMBL" id="KAG5281906.1"/>
    </source>
</evidence>
<dbReference type="InterPro" id="IPR018097">
    <property type="entry name" value="EGF_Ca-bd_CS"/>
</dbReference>
<keyword evidence="8 23" id="KW-0732">Signal</keyword>
<name>A0AAV6H941_9TELE</name>
<keyword evidence="16 19" id="KW-0379">Hydroxylation</keyword>
<dbReference type="Gene3D" id="2.10.70.10">
    <property type="entry name" value="Complement Module, domain 1"/>
    <property type="match status" value="2"/>
</dbReference>
<feature type="disulfide bond" evidence="18">
    <location>
        <begin position="139"/>
        <end position="154"/>
    </location>
</feature>
<dbReference type="GO" id="GO:0005509">
    <property type="term" value="F:calcium ion binding"/>
    <property type="evidence" value="ECO:0007669"/>
    <property type="project" value="InterPro"/>
</dbReference>
<dbReference type="Pfam" id="PF07645">
    <property type="entry name" value="EGF_CA"/>
    <property type="match status" value="1"/>
</dbReference>
<evidence type="ECO:0000256" key="6">
    <source>
        <dbReference type="ARBA" id="ARBA00022670"/>
    </source>
</evidence>
<evidence type="ECO:0000256" key="1">
    <source>
        <dbReference type="ARBA" id="ARBA00004613"/>
    </source>
</evidence>
<evidence type="ECO:0000256" key="11">
    <source>
        <dbReference type="ARBA" id="ARBA00022813"/>
    </source>
</evidence>
<keyword evidence="14" id="KW-0391">Immunity</keyword>
<dbReference type="GO" id="GO:0004252">
    <property type="term" value="F:serine-type endopeptidase activity"/>
    <property type="evidence" value="ECO:0007669"/>
    <property type="project" value="InterPro"/>
</dbReference>
<keyword evidence="7 20" id="KW-0479">Metal-binding</keyword>
<dbReference type="InterPro" id="IPR001881">
    <property type="entry name" value="EGF-like_Ca-bd_dom"/>
</dbReference>
<feature type="binding site" evidence="20">
    <location>
        <position position="119"/>
    </location>
    <ligand>
        <name>Ca(2+)</name>
        <dbReference type="ChEBI" id="CHEBI:29108"/>
        <label>1</label>
    </ligand>
</feature>
<keyword evidence="11" id="KW-0068">Autocatalytic cleavage</keyword>
<evidence type="ECO:0000256" key="3">
    <source>
        <dbReference type="ARBA" id="ARBA00022536"/>
    </source>
</evidence>
<feature type="disulfide bond" evidence="18">
    <location>
        <begin position="298"/>
        <end position="346"/>
    </location>
</feature>
<evidence type="ECO:0000256" key="19">
    <source>
        <dbReference type="PIRSR" id="PIRSR001155-3"/>
    </source>
</evidence>
<evidence type="ECO:0000256" key="4">
    <source>
        <dbReference type="ARBA" id="ARBA00022588"/>
    </source>
</evidence>
<dbReference type="PROSITE" id="PS01187">
    <property type="entry name" value="EGF_CA"/>
    <property type="match status" value="1"/>
</dbReference>
<feature type="binding site" evidence="20">
    <location>
        <position position="117"/>
    </location>
    <ligand>
        <name>Ca(2+)</name>
        <dbReference type="ChEBI" id="CHEBI:29108"/>
        <label>1</label>
    </ligand>
</feature>
<dbReference type="Pfam" id="PF00084">
    <property type="entry name" value="Sushi"/>
    <property type="match status" value="2"/>
</dbReference>
<feature type="disulfide bond" evidence="18">
    <location>
        <begin position="390"/>
        <end position="425"/>
    </location>
</feature>
<feature type="active site" description="Charge relay system" evidence="17">
    <location>
        <position position="529"/>
    </location>
</feature>
<feature type="signal peptide" evidence="23">
    <location>
        <begin position="1"/>
        <end position="17"/>
    </location>
</feature>
<keyword evidence="10" id="KW-0378">Hydrolase</keyword>
<dbReference type="EMBL" id="JADWDJ010000004">
    <property type="protein sequence ID" value="KAG5281906.1"/>
    <property type="molecule type" value="Genomic_DNA"/>
</dbReference>
<dbReference type="PROSITE" id="PS01180">
    <property type="entry name" value="CUB"/>
    <property type="match status" value="2"/>
</dbReference>